<name>A0ABR4AN36_9LECA</name>
<proteinExistence type="predicted"/>
<dbReference type="EMBL" id="JBHFEH010000117">
    <property type="protein sequence ID" value="KAL2046518.1"/>
    <property type="molecule type" value="Genomic_DNA"/>
</dbReference>
<sequence length="140" mass="15861">MERPGSQYIGHGLEARLEYRVRGSPQFGSHLEDDPPGSSPPGVIYWFSGTLIYLTAQLTRPGVMAEKIVEIVQSRQTQGARNAINANLRHTSTTVWPYCPASYLNVVEKQVLETHERQKVLERRHAKEMLEAVKKHNPRA</sequence>
<evidence type="ECO:0000313" key="1">
    <source>
        <dbReference type="EMBL" id="KAL2046518.1"/>
    </source>
</evidence>
<organism evidence="1 2">
    <name type="scientific">Lepraria finkii</name>
    <dbReference type="NCBI Taxonomy" id="1340010"/>
    <lineage>
        <taxon>Eukaryota</taxon>
        <taxon>Fungi</taxon>
        <taxon>Dikarya</taxon>
        <taxon>Ascomycota</taxon>
        <taxon>Pezizomycotina</taxon>
        <taxon>Lecanoromycetes</taxon>
        <taxon>OSLEUM clade</taxon>
        <taxon>Lecanoromycetidae</taxon>
        <taxon>Lecanorales</taxon>
        <taxon>Lecanorineae</taxon>
        <taxon>Stereocaulaceae</taxon>
        <taxon>Lepraria</taxon>
    </lineage>
</organism>
<dbReference type="Proteomes" id="UP001590951">
    <property type="component" value="Unassembled WGS sequence"/>
</dbReference>
<evidence type="ECO:0000313" key="2">
    <source>
        <dbReference type="Proteomes" id="UP001590951"/>
    </source>
</evidence>
<reference evidence="1 2" key="1">
    <citation type="submission" date="2024-09" db="EMBL/GenBank/DDBJ databases">
        <title>Rethinking Asexuality: The Enigmatic Case of Functional Sexual Genes in Lepraria (Stereocaulaceae).</title>
        <authorList>
            <person name="Doellman M."/>
            <person name="Sun Y."/>
            <person name="Barcenas-Pena A."/>
            <person name="Lumbsch H.T."/>
            <person name="Grewe F."/>
        </authorList>
    </citation>
    <scope>NUCLEOTIDE SEQUENCE [LARGE SCALE GENOMIC DNA]</scope>
    <source>
        <strain evidence="1 2">Grewe 0041</strain>
    </source>
</reference>
<comment type="caution">
    <text evidence="1">The sequence shown here is derived from an EMBL/GenBank/DDBJ whole genome shotgun (WGS) entry which is preliminary data.</text>
</comment>
<protein>
    <submittedName>
        <fullName evidence="1">Uncharacterized protein</fullName>
    </submittedName>
</protein>
<accession>A0ABR4AN36</accession>
<gene>
    <name evidence="1" type="ORF">ABVK25_011799</name>
</gene>
<keyword evidence="2" id="KW-1185">Reference proteome</keyword>